<gene>
    <name evidence="1" type="ORF">AYI69_g2638</name>
</gene>
<reference evidence="2" key="1">
    <citation type="submission" date="2017-01" db="EMBL/GenBank/DDBJ databases">
        <authorList>
            <person name="Wang Y."/>
            <person name="White M."/>
            <person name="Kvist S."/>
            <person name="Moncalvo J.-M."/>
        </authorList>
    </citation>
    <scope>NUCLEOTIDE SEQUENCE [LARGE SCALE GENOMIC DNA]</scope>
    <source>
        <strain evidence="2">ID-206-W2</strain>
    </source>
</reference>
<evidence type="ECO:0000313" key="1">
    <source>
        <dbReference type="EMBL" id="OMJ27906.1"/>
    </source>
</evidence>
<dbReference type="AlphaFoldDB" id="A0A1R1YME3"/>
<organism evidence="1 2">
    <name type="scientific">Smittium culicis</name>
    <dbReference type="NCBI Taxonomy" id="133412"/>
    <lineage>
        <taxon>Eukaryota</taxon>
        <taxon>Fungi</taxon>
        <taxon>Fungi incertae sedis</taxon>
        <taxon>Zoopagomycota</taxon>
        <taxon>Kickxellomycotina</taxon>
        <taxon>Harpellomycetes</taxon>
        <taxon>Harpellales</taxon>
        <taxon>Legeriomycetaceae</taxon>
        <taxon>Smittium</taxon>
    </lineage>
</organism>
<name>A0A1R1YME3_9FUNG</name>
<protein>
    <submittedName>
        <fullName evidence="1">Uncharacterized protein</fullName>
    </submittedName>
</protein>
<dbReference type="Pfam" id="PF12239">
    <property type="entry name" value="DUF3605"/>
    <property type="match status" value="1"/>
</dbReference>
<dbReference type="PANTHER" id="PTHR35020">
    <property type="entry name" value="N-ACETYLGLUCOSAMINE-INDUCED PROTEIN 1"/>
    <property type="match status" value="1"/>
</dbReference>
<evidence type="ECO:0000313" key="2">
    <source>
        <dbReference type="Proteomes" id="UP000187429"/>
    </source>
</evidence>
<accession>A0A1R1YME3</accession>
<keyword evidence="2" id="KW-1185">Reference proteome</keyword>
<dbReference type="OrthoDB" id="498286at2759"/>
<dbReference type="EMBL" id="LSSM01000774">
    <property type="protein sequence ID" value="OMJ27906.1"/>
    <property type="molecule type" value="Genomic_DNA"/>
</dbReference>
<dbReference type="Proteomes" id="UP000187429">
    <property type="component" value="Unassembled WGS sequence"/>
</dbReference>
<comment type="caution">
    <text evidence="1">The sequence shown here is derived from an EMBL/GenBank/DDBJ whole genome shotgun (WGS) entry which is preliminary data.</text>
</comment>
<dbReference type="InterPro" id="IPR022036">
    <property type="entry name" value="DUF3605"/>
</dbReference>
<proteinExistence type="predicted"/>
<dbReference type="GO" id="GO:0006044">
    <property type="term" value="P:N-acetylglucosamine metabolic process"/>
    <property type="evidence" value="ECO:0007669"/>
    <property type="project" value="TreeGrafter"/>
</dbReference>
<sequence>MIVEAKWAIKSWSTLKKHIDSSEYEELGRTIENQKIYEEKMKQIKTKYNDIESFINESIISKLLTENAQNIDGIIDFDAKLYLKKNDFPYALEPNIDHLLLWSTNKLQAGHVPPPHVKSFISKHLGPETTYLWLVNPPHLQSIPGVYHGHLFVKKY</sequence>
<dbReference type="PANTHER" id="PTHR35020:SF2">
    <property type="entry name" value="N-ACETYLGLUCOSAMINE-INDUCED PROTEIN 1"/>
    <property type="match status" value="1"/>
</dbReference>
<dbReference type="GO" id="GO:0005737">
    <property type="term" value="C:cytoplasm"/>
    <property type="evidence" value="ECO:0007669"/>
    <property type="project" value="TreeGrafter"/>
</dbReference>